<keyword evidence="4" id="KW-0812">Transmembrane</keyword>
<dbReference type="EMBL" id="FNFM01000009">
    <property type="protein sequence ID" value="SDK55955.1"/>
    <property type="molecule type" value="Genomic_DNA"/>
</dbReference>
<evidence type="ECO:0000313" key="7">
    <source>
        <dbReference type="Proteomes" id="UP000199213"/>
    </source>
</evidence>
<keyword evidence="4" id="KW-0472">Membrane</keyword>
<sequence>MNSSASDNSASRVRRVHRYTWWMVMPTAPIYCLLAIVNLAHGRVAGLYSNVELAVLLAVVLVIAVEGTRACGMIMRGMGAGVPEPVRITTDFAASLLVLGYVTAREIPAFLLFSLLPALFAAAIVTGSRREYRWWMGCGCTVLTAGVASTSVVVRGNEEFVPVTVGYSVFLVAMTVFVLLVQGWIWDVVCELDRARGTEAELAVARERLRFASELHDVQGHHLQVIALKGELTERMIDSDGAAARAQASEIAETARRALRETREVVHGYRRSDLSTELNNAVRILRAASIETSVEGSSSSVPPPLQSLFAAMVREGTTNILRHSGARRCELRIDDTDGISVTLCNDGAGDGADHEAGSGIAGLRDRFDPMHGSVTAERRGEWFELAGHAPEPGRQ</sequence>
<feature type="transmembrane region" description="Helical" evidence="4">
    <location>
        <begin position="21"/>
        <end position="41"/>
    </location>
</feature>
<dbReference type="Gene3D" id="3.30.565.10">
    <property type="entry name" value="Histidine kinase-like ATPase, C-terminal domain"/>
    <property type="match status" value="1"/>
</dbReference>
<dbReference type="GO" id="GO:0016020">
    <property type="term" value="C:membrane"/>
    <property type="evidence" value="ECO:0007669"/>
    <property type="project" value="InterPro"/>
</dbReference>
<dbReference type="Pfam" id="PF07730">
    <property type="entry name" value="HisKA_3"/>
    <property type="match status" value="1"/>
</dbReference>
<keyword evidence="7" id="KW-1185">Reference proteome</keyword>
<feature type="transmembrane region" description="Helical" evidence="4">
    <location>
        <begin position="47"/>
        <end position="65"/>
    </location>
</feature>
<feature type="transmembrane region" description="Helical" evidence="4">
    <location>
        <begin position="166"/>
        <end position="186"/>
    </location>
</feature>
<dbReference type="InterPro" id="IPR011712">
    <property type="entry name" value="Sig_transdc_His_kin_sub3_dim/P"/>
</dbReference>
<evidence type="ECO:0000256" key="2">
    <source>
        <dbReference type="ARBA" id="ARBA00022777"/>
    </source>
</evidence>
<dbReference type="InterPro" id="IPR050482">
    <property type="entry name" value="Sensor_HK_TwoCompSys"/>
</dbReference>
<feature type="transmembrane region" description="Helical" evidence="4">
    <location>
        <begin position="134"/>
        <end position="154"/>
    </location>
</feature>
<evidence type="ECO:0000313" key="6">
    <source>
        <dbReference type="EMBL" id="SDK55955.1"/>
    </source>
</evidence>
<keyword evidence="3" id="KW-0902">Two-component regulatory system</keyword>
<keyword evidence="2 6" id="KW-0418">Kinase</keyword>
<dbReference type="PANTHER" id="PTHR24421:SF63">
    <property type="entry name" value="SENSOR HISTIDINE KINASE DESK"/>
    <property type="match status" value="1"/>
</dbReference>
<dbReference type="Proteomes" id="UP000199213">
    <property type="component" value="Unassembled WGS sequence"/>
</dbReference>
<dbReference type="AlphaFoldDB" id="A0A1G9CX22"/>
<feature type="domain" description="Signal transduction histidine kinase subgroup 3 dimerisation and phosphoacceptor" evidence="5">
    <location>
        <begin position="207"/>
        <end position="273"/>
    </location>
</feature>
<feature type="transmembrane region" description="Helical" evidence="4">
    <location>
        <begin position="110"/>
        <end position="127"/>
    </location>
</feature>
<evidence type="ECO:0000256" key="1">
    <source>
        <dbReference type="ARBA" id="ARBA00022679"/>
    </source>
</evidence>
<name>A0A1G9CX22_ACTMZ</name>
<dbReference type="PANTHER" id="PTHR24421">
    <property type="entry name" value="NITRATE/NITRITE SENSOR PROTEIN NARX-RELATED"/>
    <property type="match status" value="1"/>
</dbReference>
<dbReference type="Gene3D" id="1.20.5.1930">
    <property type="match status" value="1"/>
</dbReference>
<keyword evidence="4" id="KW-1133">Transmembrane helix</keyword>
<proteinExistence type="predicted"/>
<dbReference type="GO" id="GO:0046983">
    <property type="term" value="F:protein dimerization activity"/>
    <property type="evidence" value="ECO:0007669"/>
    <property type="project" value="InterPro"/>
</dbReference>
<dbReference type="OrthoDB" id="5241784at2"/>
<organism evidence="6 7">
    <name type="scientific">Actinopolyspora mzabensis</name>
    <dbReference type="NCBI Taxonomy" id="995066"/>
    <lineage>
        <taxon>Bacteria</taxon>
        <taxon>Bacillati</taxon>
        <taxon>Actinomycetota</taxon>
        <taxon>Actinomycetes</taxon>
        <taxon>Actinopolysporales</taxon>
        <taxon>Actinopolysporaceae</taxon>
        <taxon>Actinopolyspora</taxon>
    </lineage>
</organism>
<dbReference type="RefSeq" id="WP_092629409.1">
    <property type="nucleotide sequence ID" value="NZ_FNFM01000009.1"/>
</dbReference>
<reference evidence="7" key="1">
    <citation type="submission" date="2016-10" db="EMBL/GenBank/DDBJ databases">
        <authorList>
            <person name="Varghese N."/>
            <person name="Submissions S."/>
        </authorList>
    </citation>
    <scope>NUCLEOTIDE SEQUENCE [LARGE SCALE GENOMIC DNA]</scope>
    <source>
        <strain evidence="7">DSM 45460</strain>
    </source>
</reference>
<dbReference type="InterPro" id="IPR036890">
    <property type="entry name" value="HATPase_C_sf"/>
</dbReference>
<protein>
    <submittedName>
        <fullName evidence="6">Two-component system, NarL family, sensor histidine kinase DesK</fullName>
    </submittedName>
</protein>
<evidence type="ECO:0000256" key="4">
    <source>
        <dbReference type="SAM" id="Phobius"/>
    </source>
</evidence>
<keyword evidence="1" id="KW-0808">Transferase</keyword>
<evidence type="ECO:0000256" key="3">
    <source>
        <dbReference type="ARBA" id="ARBA00023012"/>
    </source>
</evidence>
<evidence type="ECO:0000259" key="5">
    <source>
        <dbReference type="Pfam" id="PF07730"/>
    </source>
</evidence>
<dbReference type="GO" id="GO:0000155">
    <property type="term" value="F:phosphorelay sensor kinase activity"/>
    <property type="evidence" value="ECO:0007669"/>
    <property type="project" value="InterPro"/>
</dbReference>
<gene>
    <name evidence="6" type="ORF">SAMN04487820_109121</name>
</gene>
<accession>A0A1G9CX22</accession>